<dbReference type="InterPro" id="IPR016195">
    <property type="entry name" value="Pol/histidinol_Pase-like"/>
</dbReference>
<evidence type="ECO:0000313" key="1">
    <source>
        <dbReference type="EMBL" id="GIQ66721.1"/>
    </source>
</evidence>
<dbReference type="Gene3D" id="1.10.150.20">
    <property type="entry name" value="5' to 3' exonuclease, C-terminal subdomain"/>
    <property type="match status" value="1"/>
</dbReference>
<dbReference type="SUPFAM" id="SSF47781">
    <property type="entry name" value="RuvA domain 2-like"/>
    <property type="match status" value="1"/>
</dbReference>
<evidence type="ECO:0008006" key="3">
    <source>
        <dbReference type="Google" id="ProtNLM"/>
    </source>
</evidence>
<dbReference type="RefSeq" id="WP_062493285.1">
    <property type="nucleotide sequence ID" value="NZ_BOVJ01000203.1"/>
</dbReference>
<comment type="caution">
    <text evidence="1">The sequence shown here is derived from an EMBL/GenBank/DDBJ whole genome shotgun (WGS) entry which is preliminary data.</text>
</comment>
<dbReference type="PANTHER" id="PTHR40084:SF1">
    <property type="entry name" value="PHOSPHOTRANSFERASE"/>
    <property type="match status" value="1"/>
</dbReference>
<keyword evidence="2" id="KW-1185">Reference proteome</keyword>
<dbReference type="Gene3D" id="3.20.20.140">
    <property type="entry name" value="Metal-dependent hydrolases"/>
    <property type="match status" value="1"/>
</dbReference>
<proteinExistence type="predicted"/>
<organism evidence="1 2">
    <name type="scientific">Paenibacillus cisolokensis</name>
    <dbReference type="NCBI Taxonomy" id="1658519"/>
    <lineage>
        <taxon>Bacteria</taxon>
        <taxon>Bacillati</taxon>
        <taxon>Bacillota</taxon>
        <taxon>Bacilli</taxon>
        <taxon>Bacillales</taxon>
        <taxon>Paenibacillaceae</taxon>
        <taxon>Paenibacillus</taxon>
    </lineage>
</organism>
<name>A0ABQ4NFT5_9BACL</name>
<dbReference type="Proteomes" id="UP000680304">
    <property type="component" value="Unassembled WGS sequence"/>
</dbReference>
<dbReference type="EMBL" id="BOVJ01000203">
    <property type="protein sequence ID" value="GIQ66721.1"/>
    <property type="molecule type" value="Genomic_DNA"/>
</dbReference>
<protein>
    <recommendedName>
        <fullName evidence="3">TIGR00375 family protein</fullName>
    </recommendedName>
</protein>
<gene>
    <name evidence="1" type="primary">yqxK</name>
    <name evidence="1" type="ORF">PACILC2_52890</name>
</gene>
<dbReference type="CDD" id="cd19067">
    <property type="entry name" value="PfuEndoQ-like"/>
    <property type="match status" value="1"/>
</dbReference>
<dbReference type="InterPro" id="IPR010994">
    <property type="entry name" value="RuvA_2-like"/>
</dbReference>
<sequence length="401" mass="43761">MTGAGGLSRIFADLHIHIGCTDAGEPVKISASREMTFRRIAREAAERKGIGLIGVIDAHSPGVQDDIMRLLDRGEMEEVPDGGIRYRQTTILLGAEIEVKEPARGPAHYLVFLPRLSDMSDFTRWMERRMRNVRLSSQRLYAAGRELQREVRERGGLFIPAHIFTPHKSLFGSSADRVEEVLDPELIDAVELGLSADTEMAGWVADLDRYPFLTNSDAHSPAKIGREYNALRMAAPTFAEFRLALLGRDGRGIEANYGLQPRLGKYHRTACLRCGAAPETPDSRRCAICGGTRFVRGVSERIRQLASLAGRTDSRTDGRPPYIHQVPLEFVPGVGPAALNRLLERFGSEMEVLHRATPSELAETIGPKTAGMIVKARAGLLALKAGGGGHYGGVITGTSGT</sequence>
<reference evidence="1 2" key="1">
    <citation type="submission" date="2021-04" db="EMBL/GenBank/DDBJ databases">
        <title>Draft genome sequence of Paenibacillus cisolokensis, LC2-13A.</title>
        <authorList>
            <person name="Uke A."/>
            <person name="Chhe C."/>
            <person name="Baramee S."/>
            <person name="Kosugi A."/>
        </authorList>
    </citation>
    <scope>NUCLEOTIDE SEQUENCE [LARGE SCALE GENOMIC DNA]</scope>
    <source>
        <strain evidence="1 2">LC2-13A</strain>
    </source>
</reference>
<accession>A0ABQ4NFT5</accession>
<dbReference type="PANTHER" id="PTHR40084">
    <property type="entry name" value="PHOSPHOHYDROLASE, PHP FAMILY"/>
    <property type="match status" value="1"/>
</dbReference>
<evidence type="ECO:0000313" key="2">
    <source>
        <dbReference type="Proteomes" id="UP000680304"/>
    </source>
</evidence>
<dbReference type="SUPFAM" id="SSF89550">
    <property type="entry name" value="PHP domain-like"/>
    <property type="match status" value="1"/>
</dbReference>